<dbReference type="Gene3D" id="3.30.420.10">
    <property type="entry name" value="Ribonuclease H-like superfamily/Ribonuclease H"/>
    <property type="match status" value="1"/>
</dbReference>
<dbReference type="InterPro" id="IPR036397">
    <property type="entry name" value="RNaseH_sf"/>
</dbReference>
<evidence type="ECO:0000313" key="2">
    <source>
        <dbReference type="EMBL" id="WVZ52206.1"/>
    </source>
</evidence>
<dbReference type="GO" id="GO:0015074">
    <property type="term" value="P:DNA integration"/>
    <property type="evidence" value="ECO:0007669"/>
    <property type="project" value="InterPro"/>
</dbReference>
<evidence type="ECO:0000313" key="3">
    <source>
        <dbReference type="Proteomes" id="UP001341281"/>
    </source>
</evidence>
<protein>
    <recommendedName>
        <fullName evidence="1">Integrase catalytic domain-containing protein</fullName>
    </recommendedName>
</protein>
<feature type="domain" description="Integrase catalytic" evidence="1">
    <location>
        <begin position="143"/>
        <end position="304"/>
    </location>
</feature>
<proteinExistence type="predicted"/>
<dbReference type="EMBL" id="CP144745">
    <property type="protein sequence ID" value="WVZ52206.1"/>
    <property type="molecule type" value="Genomic_DNA"/>
</dbReference>
<organism evidence="2 3">
    <name type="scientific">Paspalum notatum var. saurae</name>
    <dbReference type="NCBI Taxonomy" id="547442"/>
    <lineage>
        <taxon>Eukaryota</taxon>
        <taxon>Viridiplantae</taxon>
        <taxon>Streptophyta</taxon>
        <taxon>Embryophyta</taxon>
        <taxon>Tracheophyta</taxon>
        <taxon>Spermatophyta</taxon>
        <taxon>Magnoliopsida</taxon>
        <taxon>Liliopsida</taxon>
        <taxon>Poales</taxon>
        <taxon>Poaceae</taxon>
        <taxon>PACMAD clade</taxon>
        <taxon>Panicoideae</taxon>
        <taxon>Andropogonodae</taxon>
        <taxon>Paspaleae</taxon>
        <taxon>Paspalinae</taxon>
        <taxon>Paspalum</taxon>
    </lineage>
</organism>
<dbReference type="Proteomes" id="UP001341281">
    <property type="component" value="Chromosome 01"/>
</dbReference>
<dbReference type="PANTHER" id="PTHR45835">
    <property type="entry name" value="YALI0A06105P"/>
    <property type="match status" value="1"/>
</dbReference>
<dbReference type="GO" id="GO:0003676">
    <property type="term" value="F:nucleic acid binding"/>
    <property type="evidence" value="ECO:0007669"/>
    <property type="project" value="InterPro"/>
</dbReference>
<keyword evidence="3" id="KW-1185">Reference proteome</keyword>
<dbReference type="SUPFAM" id="SSF53098">
    <property type="entry name" value="Ribonuclease H-like"/>
    <property type="match status" value="1"/>
</dbReference>
<evidence type="ECO:0000259" key="1">
    <source>
        <dbReference type="PROSITE" id="PS50994"/>
    </source>
</evidence>
<name>A0AAQ3PSF9_PASNO</name>
<gene>
    <name evidence="2" type="ORF">U9M48_003289</name>
</gene>
<dbReference type="PANTHER" id="PTHR45835:SF99">
    <property type="entry name" value="CHROMO DOMAIN-CONTAINING PROTEIN-RELATED"/>
    <property type="match status" value="1"/>
</dbReference>
<accession>A0AAQ3PSF9</accession>
<dbReference type="PROSITE" id="PS50994">
    <property type="entry name" value="INTEGRASE"/>
    <property type="match status" value="1"/>
</dbReference>
<dbReference type="InterPro" id="IPR012337">
    <property type="entry name" value="RNaseH-like_sf"/>
</dbReference>
<dbReference type="AlphaFoldDB" id="A0AAQ3PSF9"/>
<reference evidence="2 3" key="1">
    <citation type="submission" date="2024-02" db="EMBL/GenBank/DDBJ databases">
        <title>High-quality chromosome-scale genome assembly of Pensacola bahiagrass (Paspalum notatum Flugge var. saurae).</title>
        <authorList>
            <person name="Vega J.M."/>
            <person name="Podio M."/>
            <person name="Orjuela J."/>
            <person name="Siena L.A."/>
            <person name="Pessino S.C."/>
            <person name="Combes M.C."/>
            <person name="Mariac C."/>
            <person name="Albertini E."/>
            <person name="Pupilli F."/>
            <person name="Ortiz J.P.A."/>
            <person name="Leblanc O."/>
        </authorList>
    </citation>
    <scope>NUCLEOTIDE SEQUENCE [LARGE SCALE GENOMIC DNA]</scope>
    <source>
        <strain evidence="2">R1</strain>
        <tissue evidence="2">Leaf</tissue>
    </source>
</reference>
<dbReference type="InterPro" id="IPR001584">
    <property type="entry name" value="Integrase_cat-core"/>
</dbReference>
<sequence length="351" mass="40333">MRQRRWLELIKDYDLEIHYHPGKANVVADALSRRAHCNVIEVRPTARVICWEMNEIEMPVEFLVELYNISIEPTLRDLIIEAQKHDPAWLTYVRKKLTSPYRPCIQQQQNVPGLETKVLVDPHEAGNRQICIECHVCKRVKADHLKPARYASPLKHPGLEVGRHTHGFCGRVATHSKGYDSIWVIIDRFTKSAHFIPVKTSYTAATYAELYIARIVSLHGVPVTITSDRGSSLGTKLIHGSAYHPRTSGQVERANQILEDMLRARVLTYSTKWDECLPLAEFAYNNGYQKSLEMAPFEALVWEEVRNTSNRSNLGERVTFGPDLVTQAEEQVRFIRENLKRARSRREKLLG</sequence>